<organism evidence="1 2">
    <name type="scientific">Neoroseomonas lacus</name>
    <dbReference type="NCBI Taxonomy" id="287609"/>
    <lineage>
        <taxon>Bacteria</taxon>
        <taxon>Pseudomonadati</taxon>
        <taxon>Pseudomonadota</taxon>
        <taxon>Alphaproteobacteria</taxon>
        <taxon>Acetobacterales</taxon>
        <taxon>Acetobacteraceae</taxon>
        <taxon>Neoroseomonas</taxon>
    </lineage>
</organism>
<keyword evidence="2" id="KW-1185">Reference proteome</keyword>
<dbReference type="Proteomes" id="UP000661507">
    <property type="component" value="Unassembled WGS sequence"/>
</dbReference>
<dbReference type="AlphaFoldDB" id="A0A917NRU8"/>
<evidence type="ECO:0000313" key="2">
    <source>
        <dbReference type="Proteomes" id="UP000661507"/>
    </source>
</evidence>
<evidence type="ECO:0000313" key="1">
    <source>
        <dbReference type="EMBL" id="GGJ22637.1"/>
    </source>
</evidence>
<accession>A0A917NRU8</accession>
<sequence>MHIANEVQLKAAADEFDRARKELLRASLRMALLAPDLFQLEADGTANAMRSIAAVVRQQKSRQ</sequence>
<protein>
    <submittedName>
        <fullName evidence="1">Uncharacterized protein</fullName>
    </submittedName>
</protein>
<dbReference type="EMBL" id="BMKW01000007">
    <property type="protein sequence ID" value="GGJ22637.1"/>
    <property type="molecule type" value="Genomic_DNA"/>
</dbReference>
<name>A0A917NRU8_9PROT</name>
<dbReference type="RefSeq" id="WP_188968350.1">
    <property type="nucleotide sequence ID" value="NZ_BMKW01000007.1"/>
</dbReference>
<reference evidence="1" key="2">
    <citation type="submission" date="2020-09" db="EMBL/GenBank/DDBJ databases">
        <authorList>
            <person name="Sun Q."/>
            <person name="Zhou Y."/>
        </authorList>
    </citation>
    <scope>NUCLEOTIDE SEQUENCE</scope>
    <source>
        <strain evidence="1">CGMCC 1.3617</strain>
    </source>
</reference>
<comment type="caution">
    <text evidence="1">The sequence shown here is derived from an EMBL/GenBank/DDBJ whole genome shotgun (WGS) entry which is preliminary data.</text>
</comment>
<gene>
    <name evidence="1" type="ORF">GCM10011320_32320</name>
</gene>
<proteinExistence type="predicted"/>
<reference evidence="1" key="1">
    <citation type="journal article" date="2014" name="Int. J. Syst. Evol. Microbiol.">
        <title>Complete genome sequence of Corynebacterium casei LMG S-19264T (=DSM 44701T), isolated from a smear-ripened cheese.</title>
        <authorList>
            <consortium name="US DOE Joint Genome Institute (JGI-PGF)"/>
            <person name="Walter F."/>
            <person name="Albersmeier A."/>
            <person name="Kalinowski J."/>
            <person name="Ruckert C."/>
        </authorList>
    </citation>
    <scope>NUCLEOTIDE SEQUENCE</scope>
    <source>
        <strain evidence="1">CGMCC 1.3617</strain>
    </source>
</reference>